<evidence type="ECO:0000256" key="4">
    <source>
        <dbReference type="ARBA" id="ARBA00022989"/>
    </source>
</evidence>
<feature type="transmembrane region" description="Helical" evidence="6">
    <location>
        <begin position="299"/>
        <end position="316"/>
    </location>
</feature>
<evidence type="ECO:0000256" key="1">
    <source>
        <dbReference type="ARBA" id="ARBA00004651"/>
    </source>
</evidence>
<keyword evidence="2" id="KW-1003">Cell membrane</keyword>
<dbReference type="Proteomes" id="UP000254711">
    <property type="component" value="Unassembled WGS sequence"/>
</dbReference>
<dbReference type="InterPro" id="IPR004869">
    <property type="entry name" value="MMPL_dom"/>
</dbReference>
<dbReference type="SUPFAM" id="SSF82866">
    <property type="entry name" value="Multidrug efflux transporter AcrB transmembrane domain"/>
    <property type="match status" value="2"/>
</dbReference>
<dbReference type="Gene3D" id="1.20.1640.10">
    <property type="entry name" value="Multidrug efflux transporter AcrB transmembrane domain"/>
    <property type="match status" value="2"/>
</dbReference>
<dbReference type="Pfam" id="PF03176">
    <property type="entry name" value="MMPL"/>
    <property type="match status" value="2"/>
</dbReference>
<dbReference type="NCBIfam" id="TIGR03480">
    <property type="entry name" value="HpnN"/>
    <property type="match status" value="1"/>
</dbReference>
<keyword evidence="4 6" id="KW-1133">Transmembrane helix</keyword>
<dbReference type="OrthoDB" id="7067407at2"/>
<gene>
    <name evidence="8" type="ORF">DVT68_16410</name>
</gene>
<feature type="transmembrane region" description="Helical" evidence="6">
    <location>
        <begin position="351"/>
        <end position="375"/>
    </location>
</feature>
<feature type="transmembrane region" description="Helical" evidence="6">
    <location>
        <begin position="740"/>
        <end position="756"/>
    </location>
</feature>
<sequence>MPGLASRTTASHLGARRAGAVFRAIHKGLVWLVDRSDRHYLVVLLLGALLLLISLYAASHRLSIDTDSDHLFSEKLPWRQQSEAFARQFPQFSDTLTVVVRAPTPEEARIAAQALNEKLRADPTHFRSSTTPGISPFFNRQGLLLLPPKELESTIGSMLQAQPLLGPLATDPTARGLFHGLDLMVEGVRRGMTEDLSSYDAALGNVAHSMEDAISGHASPLSWQALLTPQLVGANGGQEFILIHPVRDFTALQPGRAATDEMLRLANALPEVKSGRVRINYTGSVPLADEEFASLTDRAVPIAVGSSVLLIFWLMLALGSWRLIVPVIITLVAGLIYTFGFAALAVGRLNLVSVAFAVLFVGLAVDFGIQFAVRLRARMFSERNFDDSMHETAHRVVSQIGLAALATSCGFLAFAPTDFTGVAELGIIAGAGMLLALLCTLTLLPALLRLLSKKEPHAEVALPGGAKADAWLQRNRKGVLAAFALIGLAGLWSAITIPFDANPLHTKRSDTEAMRTLTSLMDDPNTNPFTMDILVKDLAATRTIGDRLGKLPEVAQVVSGADFVPAHQDDKLEQIQQASDLMYAVLNPGERQPTPSYADMRAAARDTAEGIASVADKLDAKSPLRRIGKALEQLAKGSDAQMATANQALTQFLPYTLHQLADSLSAERITMENLPDELKRDWFTPDGRVRVQVTPTASAQKTQGLRRFVQAVQQVAPDAAGSAVDTIKAADTILSAFREAAVYATLAIGVVLMLVLRRLRDAGLVLATLLMSALLTALLARIGGLSINFANIIALPLLLGVGVSFNVYFVMNWRQGMQLFLGSPTARAVLFSALTTGTAFGSLAIARHPGTASMGIVLLLSLLAVLLSTFAFLPAMLYSIGLCQAPDKPH</sequence>
<feature type="domain" description="Membrane transport protein MMPL" evidence="7">
    <location>
        <begin position="623"/>
        <end position="883"/>
    </location>
</feature>
<keyword evidence="9" id="KW-1185">Reference proteome</keyword>
<feature type="transmembrane region" description="Helical" evidence="6">
    <location>
        <begin position="323"/>
        <end position="345"/>
    </location>
</feature>
<dbReference type="EMBL" id="QQSY01000005">
    <property type="protein sequence ID" value="RDI97340.1"/>
    <property type="molecule type" value="Genomic_DNA"/>
</dbReference>
<proteinExistence type="predicted"/>
<evidence type="ECO:0000256" key="3">
    <source>
        <dbReference type="ARBA" id="ARBA00022692"/>
    </source>
</evidence>
<evidence type="ECO:0000313" key="8">
    <source>
        <dbReference type="EMBL" id="RDI97340.1"/>
    </source>
</evidence>
<feature type="transmembrane region" description="Helical" evidence="6">
    <location>
        <begin position="40"/>
        <end position="58"/>
    </location>
</feature>
<feature type="transmembrane region" description="Helical" evidence="6">
    <location>
        <begin position="825"/>
        <end position="846"/>
    </location>
</feature>
<feature type="transmembrane region" description="Helical" evidence="6">
    <location>
        <begin position="427"/>
        <end position="448"/>
    </location>
</feature>
<dbReference type="PANTHER" id="PTHR33406">
    <property type="entry name" value="MEMBRANE PROTEIN MJ1562-RELATED"/>
    <property type="match status" value="1"/>
</dbReference>
<evidence type="ECO:0000259" key="7">
    <source>
        <dbReference type="Pfam" id="PF03176"/>
    </source>
</evidence>
<accession>A0A370K5P5</accession>
<evidence type="ECO:0000256" key="5">
    <source>
        <dbReference type="ARBA" id="ARBA00023136"/>
    </source>
</evidence>
<reference evidence="8 9" key="1">
    <citation type="submission" date="2018-07" db="EMBL/GenBank/DDBJ databases">
        <title>Dyella solisilvae sp. nov., isolated from the pine and broad-leaved mixed forest soil.</title>
        <authorList>
            <person name="Gao Z."/>
            <person name="Qiu L."/>
        </authorList>
    </citation>
    <scope>NUCLEOTIDE SEQUENCE [LARGE SCALE GENOMIC DNA]</scope>
    <source>
        <strain evidence="8 9">DHG54</strain>
    </source>
</reference>
<feature type="transmembrane region" description="Helical" evidence="6">
    <location>
        <begin position="763"/>
        <end position="783"/>
    </location>
</feature>
<feature type="transmembrane region" description="Helical" evidence="6">
    <location>
        <begin position="852"/>
        <end position="878"/>
    </location>
</feature>
<comment type="caution">
    <text evidence="8">The sequence shown here is derived from an EMBL/GenBank/DDBJ whole genome shotgun (WGS) entry which is preliminary data.</text>
</comment>
<protein>
    <submittedName>
        <fullName evidence="8">RND transporter</fullName>
    </submittedName>
</protein>
<evidence type="ECO:0000256" key="2">
    <source>
        <dbReference type="ARBA" id="ARBA00022475"/>
    </source>
</evidence>
<keyword evidence="5 6" id="KW-0472">Membrane</keyword>
<feature type="domain" description="Membrane transport protein MMPL" evidence="7">
    <location>
        <begin position="265"/>
        <end position="455"/>
    </location>
</feature>
<dbReference type="InterPro" id="IPR017841">
    <property type="entry name" value="Hopanoid_biosynth_HpnN"/>
</dbReference>
<evidence type="ECO:0000256" key="6">
    <source>
        <dbReference type="SAM" id="Phobius"/>
    </source>
</evidence>
<organism evidence="8 9">
    <name type="scientific">Dyella solisilvae</name>
    <dbReference type="NCBI Taxonomy" id="1920168"/>
    <lineage>
        <taxon>Bacteria</taxon>
        <taxon>Pseudomonadati</taxon>
        <taxon>Pseudomonadota</taxon>
        <taxon>Gammaproteobacteria</taxon>
        <taxon>Lysobacterales</taxon>
        <taxon>Rhodanobacteraceae</taxon>
        <taxon>Dyella</taxon>
    </lineage>
</organism>
<keyword evidence="3 6" id="KW-0812">Transmembrane</keyword>
<dbReference type="PANTHER" id="PTHR33406:SF13">
    <property type="entry name" value="MEMBRANE PROTEIN YDFJ"/>
    <property type="match status" value="1"/>
</dbReference>
<feature type="transmembrane region" description="Helical" evidence="6">
    <location>
        <begin position="479"/>
        <end position="499"/>
    </location>
</feature>
<feature type="transmembrane region" description="Helical" evidence="6">
    <location>
        <begin position="789"/>
        <end position="813"/>
    </location>
</feature>
<evidence type="ECO:0000313" key="9">
    <source>
        <dbReference type="Proteomes" id="UP000254711"/>
    </source>
</evidence>
<feature type="transmembrane region" description="Helical" evidence="6">
    <location>
        <begin position="396"/>
        <end position="415"/>
    </location>
</feature>
<comment type="subcellular location">
    <subcellularLocation>
        <location evidence="1">Cell membrane</location>
        <topology evidence="1">Multi-pass membrane protein</topology>
    </subcellularLocation>
</comment>
<dbReference type="GO" id="GO:0005886">
    <property type="term" value="C:plasma membrane"/>
    <property type="evidence" value="ECO:0007669"/>
    <property type="project" value="UniProtKB-SubCell"/>
</dbReference>
<name>A0A370K5P5_9GAMM</name>
<dbReference type="InterPro" id="IPR050545">
    <property type="entry name" value="Mycobact_MmpL"/>
</dbReference>
<dbReference type="AlphaFoldDB" id="A0A370K5P5"/>